<feature type="region of interest" description="Disordered" evidence="1">
    <location>
        <begin position="455"/>
        <end position="475"/>
    </location>
</feature>
<evidence type="ECO:0000256" key="2">
    <source>
        <dbReference type="SAM" id="SignalP"/>
    </source>
</evidence>
<feature type="region of interest" description="Disordered" evidence="1">
    <location>
        <begin position="597"/>
        <end position="724"/>
    </location>
</feature>
<feature type="region of interest" description="Disordered" evidence="1">
    <location>
        <begin position="763"/>
        <end position="803"/>
    </location>
</feature>
<proteinExistence type="predicted"/>
<dbReference type="AlphaFoldDB" id="A0AAE0FT84"/>
<dbReference type="Proteomes" id="UP001190700">
    <property type="component" value="Unassembled WGS sequence"/>
</dbReference>
<feature type="compositionally biased region" description="Polar residues" evidence="1">
    <location>
        <begin position="688"/>
        <end position="704"/>
    </location>
</feature>
<organism evidence="3 4">
    <name type="scientific">Cymbomonas tetramitiformis</name>
    <dbReference type="NCBI Taxonomy" id="36881"/>
    <lineage>
        <taxon>Eukaryota</taxon>
        <taxon>Viridiplantae</taxon>
        <taxon>Chlorophyta</taxon>
        <taxon>Pyramimonadophyceae</taxon>
        <taxon>Pyramimonadales</taxon>
        <taxon>Pyramimonadaceae</taxon>
        <taxon>Cymbomonas</taxon>
    </lineage>
</organism>
<keyword evidence="4" id="KW-1185">Reference proteome</keyword>
<feature type="compositionally biased region" description="Polar residues" evidence="1">
    <location>
        <begin position="546"/>
        <end position="559"/>
    </location>
</feature>
<feature type="signal peptide" evidence="2">
    <location>
        <begin position="1"/>
        <end position="19"/>
    </location>
</feature>
<evidence type="ECO:0000313" key="4">
    <source>
        <dbReference type="Proteomes" id="UP001190700"/>
    </source>
</evidence>
<feature type="compositionally biased region" description="Basic and acidic residues" evidence="1">
    <location>
        <begin position="457"/>
        <end position="470"/>
    </location>
</feature>
<feature type="compositionally biased region" description="Basic and acidic residues" evidence="1">
    <location>
        <begin position="597"/>
        <end position="619"/>
    </location>
</feature>
<evidence type="ECO:0000313" key="3">
    <source>
        <dbReference type="EMBL" id="KAK3265465.1"/>
    </source>
</evidence>
<reference evidence="3 4" key="1">
    <citation type="journal article" date="2015" name="Genome Biol. Evol.">
        <title>Comparative Genomics of a Bacterivorous Green Alga Reveals Evolutionary Causalities and Consequences of Phago-Mixotrophic Mode of Nutrition.</title>
        <authorList>
            <person name="Burns J.A."/>
            <person name="Paasch A."/>
            <person name="Narechania A."/>
            <person name="Kim E."/>
        </authorList>
    </citation>
    <scope>NUCLEOTIDE SEQUENCE [LARGE SCALE GENOMIC DNA]</scope>
    <source>
        <strain evidence="3 4">PLY_AMNH</strain>
    </source>
</reference>
<protein>
    <submittedName>
        <fullName evidence="3">Uncharacterized protein</fullName>
    </submittedName>
</protein>
<gene>
    <name evidence="3" type="ORF">CYMTET_25856</name>
</gene>
<comment type="caution">
    <text evidence="3">The sequence shown here is derived from an EMBL/GenBank/DDBJ whole genome shotgun (WGS) entry which is preliminary data.</text>
</comment>
<feature type="chain" id="PRO_5042071628" evidence="2">
    <location>
        <begin position="20"/>
        <end position="835"/>
    </location>
</feature>
<feature type="compositionally biased region" description="Polar residues" evidence="1">
    <location>
        <begin position="367"/>
        <end position="378"/>
    </location>
</feature>
<accession>A0AAE0FT84</accession>
<evidence type="ECO:0000256" key="1">
    <source>
        <dbReference type="SAM" id="MobiDB-lite"/>
    </source>
</evidence>
<keyword evidence="2" id="KW-0732">Signal</keyword>
<dbReference type="EMBL" id="LGRX02013904">
    <property type="protein sequence ID" value="KAK3265465.1"/>
    <property type="molecule type" value="Genomic_DNA"/>
</dbReference>
<feature type="compositionally biased region" description="Basic and acidic residues" evidence="1">
    <location>
        <begin position="502"/>
        <end position="519"/>
    </location>
</feature>
<feature type="region of interest" description="Disordered" evidence="1">
    <location>
        <begin position="193"/>
        <end position="212"/>
    </location>
</feature>
<name>A0AAE0FT84_9CHLO</name>
<feature type="region of interest" description="Disordered" evidence="1">
    <location>
        <begin position="495"/>
        <end position="519"/>
    </location>
</feature>
<feature type="region of interest" description="Disordered" evidence="1">
    <location>
        <begin position="359"/>
        <end position="382"/>
    </location>
</feature>
<feature type="region of interest" description="Disordered" evidence="1">
    <location>
        <begin position="546"/>
        <end position="574"/>
    </location>
</feature>
<sequence length="835" mass="92781">MLSAVFLGGILAGIRSALSSWEAFWLEYALRCLPERHCGLNTLCAVFLGSTLALEKKSVMDADVRRRLAVGEELEHKVAVVRLLSAARARLAVLRCAWLPCPLLRWRPPRGVTGLYHCQARAMTWFRLRVPSGGGAQVEADLAHMMQRGEQSALTVSSAEDQRLAAEAELRRAKLTVESLAKERVDLEDQLRHAKEEAEASGTRAKSWEKQATEEGDKLWSLEQELQSTKASVSELRLRAEEVQELGRQKTELEGELRQAKGDLELTKQSAASWAERAKQDRQRVLELERENQAARATASSLSDRLEEAVREKASVEANVGHLRERIEDIEQRASLAARGSPNLGELGHAKSELEQQLRGAKEQLARSEQTSTGWQEQATKDKQRIEKLQGECQEYQTKIKQLTNSLDEAKQDRKAHDLVVQQCQALQAQVGALQGAEQAAVQRTKLLSSQLAEQEAQARDSESDKEAMAAERAAALDAQQQLAARVLTLQETTQEMQSRLGDSKSALDREAAANKSLGRDMSERERIVQLLCAENEDLKVQLARISQQSSPTNSTANTSDKRLMPVTPRSQASNLQHHLNDNLRLINLIEEKMRIPSTDSHEGRPDDASSHSPPERFKVGVQHTAVDAGRRTRWSSENMEAVAGSPLPLVPVSARGPSRRSEEHRTHQATWQSHSSVSEEHHHQQQRRQYTVRQSHSSASGSVSMKEEDRMGEAPLSPHTAMHKAKRYKSHAKQLHQKLQQQAAMYKKVCSVYEDELRKARSGQGGLVPGVSPGSTAEVPQDESQLVPARNYDPSAGPGPIHVYSVHELQGQWGLVKIPDASNSDEKKTPPSAR</sequence>